<organism evidence="10 11">
    <name type="scientific">Heracleum sosnowskyi</name>
    <dbReference type="NCBI Taxonomy" id="360622"/>
    <lineage>
        <taxon>Eukaryota</taxon>
        <taxon>Viridiplantae</taxon>
        <taxon>Streptophyta</taxon>
        <taxon>Embryophyta</taxon>
        <taxon>Tracheophyta</taxon>
        <taxon>Spermatophyta</taxon>
        <taxon>Magnoliopsida</taxon>
        <taxon>eudicotyledons</taxon>
        <taxon>Gunneridae</taxon>
        <taxon>Pentapetalae</taxon>
        <taxon>asterids</taxon>
        <taxon>campanulids</taxon>
        <taxon>Apiales</taxon>
        <taxon>Apiaceae</taxon>
        <taxon>Apioideae</taxon>
        <taxon>apioid superclade</taxon>
        <taxon>Tordylieae</taxon>
        <taxon>Tordyliinae</taxon>
        <taxon>Heracleum</taxon>
    </lineage>
</organism>
<keyword evidence="3 7" id="KW-0812">Transmembrane</keyword>
<evidence type="ECO:0000313" key="11">
    <source>
        <dbReference type="Proteomes" id="UP001237642"/>
    </source>
</evidence>
<dbReference type="GO" id="GO:0016020">
    <property type="term" value="C:membrane"/>
    <property type="evidence" value="ECO:0007669"/>
    <property type="project" value="UniProtKB-SubCell"/>
</dbReference>
<sequence>MDLLQPNSPQPKHSFSPLIFTRKQLTHFSLFFFFLLILVTSFVIFIPSNLLSSIAFFSLILPKNQYNSTTTSTIDIDTLKACDLSNGEWVRDESYYGRFYTEECPFLDPGFRCRRNGRSDVDYLNWRWQPKECDLPRFNATDFLERSRNGRIVFAGDSIGRNQWESLLCMLAHGVSNLSTIFEEHGNPLTKHKGYLSIRFQDYNLTVEYYREPFLVVVGRLPKNAPEGVRGVVRVDKLHWLGSRWTNTDILVFNTGHWWNRDKTVKMGFYFQENESINMTMNITEAFQRSLTTWKSWVLQNLDPEKNHVFYRSYSPAHFRDGAWNDGGHCDRNTSPETDYTKLETESSNNLNNLYVSHVIKQIESKKRKAYFLNITYLTEFRKDGHPSKHREPGTPVGAPQDCSHWCLPGVPDTWNEVLYAHLLSRDFKVKLK</sequence>
<keyword evidence="6 7" id="KW-0472">Membrane</keyword>
<evidence type="ECO:0000256" key="7">
    <source>
        <dbReference type="SAM" id="Phobius"/>
    </source>
</evidence>
<evidence type="ECO:0000256" key="4">
    <source>
        <dbReference type="ARBA" id="ARBA00022968"/>
    </source>
</evidence>
<gene>
    <name evidence="10" type="ORF">POM88_017845</name>
</gene>
<evidence type="ECO:0000256" key="3">
    <source>
        <dbReference type="ARBA" id="ARBA00022692"/>
    </source>
</evidence>
<reference evidence="10" key="1">
    <citation type="submission" date="2023-02" db="EMBL/GenBank/DDBJ databases">
        <title>Genome of toxic invasive species Heracleum sosnowskyi carries increased number of genes despite the absence of recent whole-genome duplications.</title>
        <authorList>
            <person name="Schelkunov M."/>
            <person name="Shtratnikova V."/>
            <person name="Makarenko M."/>
            <person name="Klepikova A."/>
            <person name="Omelchenko D."/>
            <person name="Novikova G."/>
            <person name="Obukhova E."/>
            <person name="Bogdanov V."/>
            <person name="Penin A."/>
            <person name="Logacheva M."/>
        </authorList>
    </citation>
    <scope>NUCLEOTIDE SEQUENCE</scope>
    <source>
        <strain evidence="10">Hsosn_3</strain>
        <tissue evidence="10">Leaf</tissue>
    </source>
</reference>
<dbReference type="AlphaFoldDB" id="A0AAD8ISJ7"/>
<keyword evidence="5 7" id="KW-1133">Transmembrane helix</keyword>
<evidence type="ECO:0000259" key="8">
    <source>
        <dbReference type="Pfam" id="PF13839"/>
    </source>
</evidence>
<comment type="subcellular location">
    <subcellularLocation>
        <location evidence="1">Membrane</location>
        <topology evidence="1">Single-pass membrane protein</topology>
    </subcellularLocation>
</comment>
<evidence type="ECO:0000313" key="10">
    <source>
        <dbReference type="EMBL" id="KAK1389667.1"/>
    </source>
</evidence>
<evidence type="ECO:0000256" key="2">
    <source>
        <dbReference type="ARBA" id="ARBA00007727"/>
    </source>
</evidence>
<evidence type="ECO:0000256" key="6">
    <source>
        <dbReference type="ARBA" id="ARBA00023136"/>
    </source>
</evidence>
<protein>
    <submittedName>
        <fullName evidence="10">Protein trichome birefringence-like 8</fullName>
    </submittedName>
</protein>
<evidence type="ECO:0000259" key="9">
    <source>
        <dbReference type="Pfam" id="PF14416"/>
    </source>
</evidence>
<dbReference type="InterPro" id="IPR025846">
    <property type="entry name" value="TBL_N"/>
</dbReference>
<dbReference type="GO" id="GO:0005794">
    <property type="term" value="C:Golgi apparatus"/>
    <property type="evidence" value="ECO:0007669"/>
    <property type="project" value="TreeGrafter"/>
</dbReference>
<accession>A0AAD8ISJ7</accession>
<comment type="similarity">
    <text evidence="2">Belongs to the PC-esterase family. TBL subfamily.</text>
</comment>
<evidence type="ECO:0000256" key="1">
    <source>
        <dbReference type="ARBA" id="ARBA00004167"/>
    </source>
</evidence>
<feature type="transmembrane region" description="Helical" evidence="7">
    <location>
        <begin position="30"/>
        <end position="61"/>
    </location>
</feature>
<proteinExistence type="inferred from homology"/>
<dbReference type="Proteomes" id="UP001237642">
    <property type="component" value="Unassembled WGS sequence"/>
</dbReference>
<dbReference type="PANTHER" id="PTHR32285">
    <property type="entry name" value="PROTEIN TRICHOME BIREFRINGENCE-LIKE 9-RELATED"/>
    <property type="match status" value="1"/>
</dbReference>
<dbReference type="Pfam" id="PF14416">
    <property type="entry name" value="PMR5N"/>
    <property type="match status" value="1"/>
</dbReference>
<keyword evidence="11" id="KW-1185">Reference proteome</keyword>
<name>A0AAD8ISJ7_9APIA</name>
<dbReference type="Pfam" id="PF13839">
    <property type="entry name" value="PC-Esterase"/>
    <property type="match status" value="1"/>
</dbReference>
<dbReference type="EMBL" id="JAUIZM010000004">
    <property type="protein sequence ID" value="KAK1389667.1"/>
    <property type="molecule type" value="Genomic_DNA"/>
</dbReference>
<feature type="domain" description="Trichome birefringence-like C-terminal" evidence="8">
    <location>
        <begin position="135"/>
        <end position="421"/>
    </location>
</feature>
<feature type="domain" description="Trichome birefringence-like N-terminal" evidence="9">
    <location>
        <begin position="81"/>
        <end position="134"/>
    </location>
</feature>
<dbReference type="GO" id="GO:0016413">
    <property type="term" value="F:O-acetyltransferase activity"/>
    <property type="evidence" value="ECO:0007669"/>
    <property type="project" value="InterPro"/>
</dbReference>
<dbReference type="PANTHER" id="PTHR32285:SF53">
    <property type="entry name" value="PROTEIN TRICHOME BIREFRINGENCE-LIKE 9"/>
    <property type="match status" value="1"/>
</dbReference>
<reference evidence="10" key="2">
    <citation type="submission" date="2023-05" db="EMBL/GenBank/DDBJ databases">
        <authorList>
            <person name="Schelkunov M.I."/>
        </authorList>
    </citation>
    <scope>NUCLEOTIDE SEQUENCE</scope>
    <source>
        <strain evidence="10">Hsosn_3</strain>
        <tissue evidence="10">Leaf</tissue>
    </source>
</reference>
<dbReference type="InterPro" id="IPR026057">
    <property type="entry name" value="TBL_C"/>
</dbReference>
<evidence type="ECO:0000256" key="5">
    <source>
        <dbReference type="ARBA" id="ARBA00022989"/>
    </source>
</evidence>
<dbReference type="InterPro" id="IPR029962">
    <property type="entry name" value="TBL"/>
</dbReference>
<comment type="caution">
    <text evidence="10">The sequence shown here is derived from an EMBL/GenBank/DDBJ whole genome shotgun (WGS) entry which is preliminary data.</text>
</comment>
<keyword evidence="4" id="KW-0735">Signal-anchor</keyword>